<feature type="region of interest" description="Disordered" evidence="1">
    <location>
        <begin position="80"/>
        <end position="109"/>
    </location>
</feature>
<proteinExistence type="predicted"/>
<accession>A0A9P0YBV7</accession>
<reference evidence="2" key="1">
    <citation type="submission" date="2022-07" db="EMBL/GenBank/DDBJ databases">
        <authorList>
            <person name="Macas J."/>
            <person name="Novak P."/>
            <person name="Neumann P."/>
        </authorList>
    </citation>
    <scope>NUCLEOTIDE SEQUENCE</scope>
</reference>
<organism evidence="2 3">
    <name type="scientific">Cuscuta europaea</name>
    <name type="common">European dodder</name>
    <dbReference type="NCBI Taxonomy" id="41803"/>
    <lineage>
        <taxon>Eukaryota</taxon>
        <taxon>Viridiplantae</taxon>
        <taxon>Streptophyta</taxon>
        <taxon>Embryophyta</taxon>
        <taxon>Tracheophyta</taxon>
        <taxon>Spermatophyta</taxon>
        <taxon>Magnoliopsida</taxon>
        <taxon>eudicotyledons</taxon>
        <taxon>Gunneridae</taxon>
        <taxon>Pentapetalae</taxon>
        <taxon>asterids</taxon>
        <taxon>lamiids</taxon>
        <taxon>Solanales</taxon>
        <taxon>Convolvulaceae</taxon>
        <taxon>Cuscuteae</taxon>
        <taxon>Cuscuta</taxon>
        <taxon>Cuscuta subgen. Cuscuta</taxon>
    </lineage>
</organism>
<dbReference type="Proteomes" id="UP001152484">
    <property type="component" value="Unassembled WGS sequence"/>
</dbReference>
<dbReference type="AlphaFoldDB" id="A0A9P0YBV7"/>
<protein>
    <submittedName>
        <fullName evidence="2">Uncharacterized protein</fullName>
    </submittedName>
</protein>
<sequence>MTGNLSHQSSWGSINNWCVEHYKRYDVVVEINYSEKVKKLKQKLAAATEFLHLFLERRHGIFLHVHQHLKPILLSSSRGGGGVGQEVARRHPTEQVPSEREDGDGATPAEVDGGVADVAPVGEAAHLVPGSDPLVEMKLLEVDEGADIVVGGVELATVDQLCRLPQRLSNEISSGELDVHGDAAIAPIT</sequence>
<name>A0A9P0YBV7_CUSEU</name>
<gene>
    <name evidence="2" type="ORF">CEURO_LOCUS132</name>
</gene>
<dbReference type="EMBL" id="CAMAPE010000001">
    <property type="protein sequence ID" value="CAH9050845.1"/>
    <property type="molecule type" value="Genomic_DNA"/>
</dbReference>
<keyword evidence="3" id="KW-1185">Reference proteome</keyword>
<feature type="compositionally biased region" description="Basic and acidic residues" evidence="1">
    <location>
        <begin position="87"/>
        <end position="100"/>
    </location>
</feature>
<comment type="caution">
    <text evidence="2">The sequence shown here is derived from an EMBL/GenBank/DDBJ whole genome shotgun (WGS) entry which is preliminary data.</text>
</comment>
<evidence type="ECO:0000313" key="2">
    <source>
        <dbReference type="EMBL" id="CAH9050845.1"/>
    </source>
</evidence>
<evidence type="ECO:0000313" key="3">
    <source>
        <dbReference type="Proteomes" id="UP001152484"/>
    </source>
</evidence>
<evidence type="ECO:0000256" key="1">
    <source>
        <dbReference type="SAM" id="MobiDB-lite"/>
    </source>
</evidence>